<accession>A0A8I2KJB2</accession>
<sequence>MEVNSTQLALKLAARKALIIRSSGYLTSPEVNYVTHSTGVNEFIFFEGDVHHFRIGNRSKLI</sequence>
<evidence type="ECO:0000313" key="1">
    <source>
        <dbReference type="EMBL" id="NLR19745.1"/>
    </source>
</evidence>
<proteinExistence type="predicted"/>
<comment type="caution">
    <text evidence="1">The sequence shown here is derived from an EMBL/GenBank/DDBJ whole genome shotgun (WGS) entry which is preliminary data.</text>
</comment>
<gene>
    <name evidence="1" type="ORF">F9Y85_00055</name>
</gene>
<reference evidence="1" key="1">
    <citation type="submission" date="2019-10" db="EMBL/GenBank/DDBJ databases">
        <authorList>
            <person name="Paulsen S."/>
        </authorList>
    </citation>
    <scope>NUCLEOTIDE SEQUENCE</scope>
    <source>
        <strain evidence="1">LMG 19692</strain>
    </source>
</reference>
<organism evidence="1 2">
    <name type="scientific">Pseudoalteromonas maricaloris</name>
    <dbReference type="NCBI Taxonomy" id="184924"/>
    <lineage>
        <taxon>Bacteria</taxon>
        <taxon>Pseudomonadati</taxon>
        <taxon>Pseudomonadota</taxon>
        <taxon>Gammaproteobacteria</taxon>
        <taxon>Alteromonadales</taxon>
        <taxon>Pseudoalteromonadaceae</taxon>
        <taxon>Pseudoalteromonas</taxon>
    </lineage>
</organism>
<evidence type="ECO:0000313" key="2">
    <source>
        <dbReference type="Proteomes" id="UP000646877"/>
    </source>
</evidence>
<dbReference type="EMBL" id="WEIA01000001">
    <property type="protein sequence ID" value="NLR19745.1"/>
    <property type="molecule type" value="Genomic_DNA"/>
</dbReference>
<protein>
    <submittedName>
        <fullName evidence="1">Uncharacterized protein</fullName>
    </submittedName>
</protein>
<dbReference type="AlphaFoldDB" id="A0A8I2KJB2"/>
<dbReference type="Proteomes" id="UP000646877">
    <property type="component" value="Unassembled WGS sequence"/>
</dbReference>
<name>A0A8I2KJB2_9GAMM</name>